<reference evidence="1" key="1">
    <citation type="submission" date="2022-05" db="EMBL/GenBank/DDBJ databases">
        <title>Chromosome-level genome of Chaenocephalus aceratus.</title>
        <authorList>
            <person name="Park H."/>
        </authorList>
    </citation>
    <scope>NUCLEOTIDE SEQUENCE</scope>
    <source>
        <strain evidence="1">KU_202001</strain>
    </source>
</reference>
<sequence length="89" mass="9772">RKEDLDDDDVIIDPNYNPSSDESSVPENEDSLAAASEHYGPHLEDYHSEASVDSQAAPLSHYSSPHRPDHESSSGVRTEMERGYTATAV</sequence>
<feature type="non-terminal residue" evidence="1">
    <location>
        <position position="89"/>
    </location>
</feature>
<keyword evidence="2" id="KW-1185">Reference proteome</keyword>
<feature type="non-terminal residue" evidence="1">
    <location>
        <position position="1"/>
    </location>
</feature>
<evidence type="ECO:0000313" key="1">
    <source>
        <dbReference type="EMBL" id="KAI4818265.1"/>
    </source>
</evidence>
<evidence type="ECO:0000313" key="2">
    <source>
        <dbReference type="Proteomes" id="UP001057452"/>
    </source>
</evidence>
<protein>
    <submittedName>
        <fullName evidence="1">Uncharacterized protein</fullName>
    </submittedName>
</protein>
<comment type="caution">
    <text evidence="1">The sequence shown here is derived from an EMBL/GenBank/DDBJ whole genome shotgun (WGS) entry which is preliminary data.</text>
</comment>
<dbReference type="Proteomes" id="UP001057452">
    <property type="component" value="Chromosome 11"/>
</dbReference>
<gene>
    <name evidence="1" type="ORF">KUCAC02_011615</name>
</gene>
<dbReference type="EMBL" id="CM043795">
    <property type="protein sequence ID" value="KAI4818265.1"/>
    <property type="molecule type" value="Genomic_DNA"/>
</dbReference>
<proteinExistence type="predicted"/>
<organism evidence="1 2">
    <name type="scientific">Chaenocephalus aceratus</name>
    <name type="common">Blackfin icefish</name>
    <name type="synonym">Chaenichthys aceratus</name>
    <dbReference type="NCBI Taxonomy" id="36190"/>
    <lineage>
        <taxon>Eukaryota</taxon>
        <taxon>Metazoa</taxon>
        <taxon>Chordata</taxon>
        <taxon>Craniata</taxon>
        <taxon>Vertebrata</taxon>
        <taxon>Euteleostomi</taxon>
        <taxon>Actinopterygii</taxon>
        <taxon>Neopterygii</taxon>
        <taxon>Teleostei</taxon>
        <taxon>Neoteleostei</taxon>
        <taxon>Acanthomorphata</taxon>
        <taxon>Eupercaria</taxon>
        <taxon>Perciformes</taxon>
        <taxon>Notothenioidei</taxon>
        <taxon>Channichthyidae</taxon>
        <taxon>Chaenocephalus</taxon>
    </lineage>
</organism>
<accession>A0ACB9WWG5</accession>
<name>A0ACB9WWG5_CHAAC</name>